<protein>
    <submittedName>
        <fullName evidence="3">Hypothetical_protein</fullName>
    </submittedName>
</protein>
<evidence type="ECO:0000313" key="4">
    <source>
        <dbReference type="EMBL" id="CAL6034577.1"/>
    </source>
</evidence>
<dbReference type="EMBL" id="CAXDID020000128">
    <property type="protein sequence ID" value="CAL6034573.1"/>
    <property type="molecule type" value="Genomic_DNA"/>
</dbReference>
<dbReference type="EMBL" id="CATOUU010001183">
    <property type="protein sequence ID" value="CAI9978216.1"/>
    <property type="molecule type" value="Genomic_DNA"/>
</dbReference>
<gene>
    <name evidence="3" type="ORF">HINF_LOCUS35519</name>
    <name evidence="4" type="ORF">HINF_LOCUS35521</name>
    <name evidence="1" type="ORF">HINF_LOCUS65859</name>
    <name evidence="2" type="ORF">HINF_LOCUS65861</name>
</gene>
<sequence length="130" mass="15149">MTLIKGETPLNTLNYQHQIGPLVATCINTRSKFSIYKLVQFTNILSQNNNLRIQLIFKNNYKNAYYKNTNKSIKTWLQLVFRYAQNTLCIEYSNKSIIQRNSSSYIFGIPMNYLVGSLTFYSNALNLELK</sequence>
<evidence type="ECO:0000313" key="2">
    <source>
        <dbReference type="EMBL" id="CAI9978216.1"/>
    </source>
</evidence>
<keyword evidence="5" id="KW-1185">Reference proteome</keyword>
<evidence type="ECO:0000313" key="1">
    <source>
        <dbReference type="EMBL" id="CAI9978214.1"/>
    </source>
</evidence>
<proteinExistence type="predicted"/>
<reference evidence="1" key="1">
    <citation type="submission" date="2023-06" db="EMBL/GenBank/DDBJ databases">
        <authorList>
            <person name="Kurt Z."/>
        </authorList>
    </citation>
    <scope>NUCLEOTIDE SEQUENCE</scope>
</reference>
<dbReference type="EMBL" id="CAXDID020000128">
    <property type="protein sequence ID" value="CAL6034577.1"/>
    <property type="molecule type" value="Genomic_DNA"/>
</dbReference>
<evidence type="ECO:0000313" key="3">
    <source>
        <dbReference type="EMBL" id="CAL6034573.1"/>
    </source>
</evidence>
<name>A0AA86RUP3_9EUKA</name>
<comment type="caution">
    <text evidence="1">The sequence shown here is derived from an EMBL/GenBank/DDBJ whole genome shotgun (WGS) entry which is preliminary data.</text>
</comment>
<accession>A0AA86RUP3</accession>
<reference evidence="3 5" key="2">
    <citation type="submission" date="2024-07" db="EMBL/GenBank/DDBJ databases">
        <authorList>
            <person name="Akdeniz Z."/>
        </authorList>
    </citation>
    <scope>NUCLEOTIDE SEQUENCE [LARGE SCALE GENOMIC DNA]</scope>
</reference>
<dbReference type="Proteomes" id="UP001642409">
    <property type="component" value="Unassembled WGS sequence"/>
</dbReference>
<evidence type="ECO:0000313" key="5">
    <source>
        <dbReference type="Proteomes" id="UP001642409"/>
    </source>
</evidence>
<organism evidence="1">
    <name type="scientific">Hexamita inflata</name>
    <dbReference type="NCBI Taxonomy" id="28002"/>
    <lineage>
        <taxon>Eukaryota</taxon>
        <taxon>Metamonada</taxon>
        <taxon>Diplomonadida</taxon>
        <taxon>Hexamitidae</taxon>
        <taxon>Hexamitinae</taxon>
        <taxon>Hexamita</taxon>
    </lineage>
</organism>
<dbReference type="AlphaFoldDB" id="A0AA86RUP3"/>
<dbReference type="EMBL" id="CATOUU010001183">
    <property type="protein sequence ID" value="CAI9978214.1"/>
    <property type="molecule type" value="Genomic_DNA"/>
</dbReference>